<gene>
    <name evidence="3" type="ORF">V5F32_00270</name>
</gene>
<keyword evidence="4" id="KW-1185">Reference proteome</keyword>
<dbReference type="Pfam" id="PF14351">
    <property type="entry name" value="DUF4401"/>
    <property type="match status" value="1"/>
</dbReference>
<feature type="transmembrane region" description="Helical" evidence="1">
    <location>
        <begin position="254"/>
        <end position="271"/>
    </location>
</feature>
<keyword evidence="1" id="KW-1133">Transmembrane helix</keyword>
<feature type="domain" description="DUF4401" evidence="2">
    <location>
        <begin position="43"/>
        <end position="358"/>
    </location>
</feature>
<accession>A0ABW6ZPD6</accession>
<organism evidence="3 4">
    <name type="scientific">Xanthobacter oligotrophicus</name>
    <dbReference type="NCBI Taxonomy" id="2607286"/>
    <lineage>
        <taxon>Bacteria</taxon>
        <taxon>Pseudomonadati</taxon>
        <taxon>Pseudomonadota</taxon>
        <taxon>Alphaproteobacteria</taxon>
        <taxon>Hyphomicrobiales</taxon>
        <taxon>Xanthobacteraceae</taxon>
        <taxon>Xanthobacter</taxon>
    </lineage>
</organism>
<feature type="transmembrane region" description="Helical" evidence="1">
    <location>
        <begin position="283"/>
        <end position="307"/>
    </location>
</feature>
<protein>
    <submittedName>
        <fullName evidence="3">DUF4401 domain-containing protein</fullName>
    </submittedName>
</protein>
<comment type="caution">
    <text evidence="3">The sequence shown here is derived from an EMBL/GenBank/DDBJ whole genome shotgun (WGS) entry which is preliminary data.</text>
</comment>
<name>A0ABW6ZPD6_9HYPH</name>
<dbReference type="RefSeq" id="WP_393990694.1">
    <property type="nucleotide sequence ID" value="NZ_JBAFVH010000001.1"/>
</dbReference>
<keyword evidence="1" id="KW-0812">Transmembrane</keyword>
<feature type="transmembrane region" description="Helical" evidence="1">
    <location>
        <begin position="188"/>
        <end position="207"/>
    </location>
</feature>
<feature type="transmembrane region" description="Helical" evidence="1">
    <location>
        <begin position="48"/>
        <end position="73"/>
    </location>
</feature>
<feature type="transmembrane region" description="Helical" evidence="1">
    <location>
        <begin position="344"/>
        <end position="364"/>
    </location>
</feature>
<dbReference type="EMBL" id="JBAFVH010000001">
    <property type="protein sequence ID" value="MFG1370589.1"/>
    <property type="molecule type" value="Genomic_DNA"/>
</dbReference>
<reference evidence="3 4" key="1">
    <citation type="submission" date="2024-02" db="EMBL/GenBank/DDBJ databases">
        <title>Expansion and revision of Xanthobacter and proposal of Roseixanthobacter gen. nov.</title>
        <authorList>
            <person name="Soltysiak M.P.M."/>
            <person name="Jalihal A."/>
            <person name="Ory A."/>
            <person name="Chrisophersen C."/>
            <person name="Lee A.D."/>
            <person name="Boulton J."/>
            <person name="Springer M."/>
        </authorList>
    </citation>
    <scope>NUCLEOTIDE SEQUENCE [LARGE SCALE GENOMIC DNA]</scope>
    <source>
        <strain evidence="3 4">23A</strain>
    </source>
</reference>
<dbReference type="InterPro" id="IPR025513">
    <property type="entry name" value="DUF4401"/>
</dbReference>
<sequence>MTRPSIEAETLMAAWRASGTLPPDAHAAVVEAVRAAAAEEHPPLHLKILSAVGTLLATLFFLAFLVVADIISLNSGSNLLGWGLAFLAAGVGLSFALPRTPQGIGRDILAQTAFTATALGKVMSVFGIVSLAGASTPWVPTAAILAVTIATYPVSASSLDRVLSPYAVAASVLLEILGRRTLGGDPTLALTAMFTIATACAGLILLVHRVPLALRPIGIAALATMGTIVGILAAGRDAGLWANQRPLDSRFIEVVLTVSLVGTIAWAAGGIDKLVRPPLAAATAGVVLLGLAGAPGISFALLVLIVGHALHDVPLRVVGVLALPVFLVLWYYGRDMTFLEKSAALVGSGVLLLIGQAVIAGASWDREEAP</sequence>
<keyword evidence="1" id="KW-0472">Membrane</keyword>
<evidence type="ECO:0000259" key="2">
    <source>
        <dbReference type="Pfam" id="PF14351"/>
    </source>
</evidence>
<evidence type="ECO:0000313" key="4">
    <source>
        <dbReference type="Proteomes" id="UP001604002"/>
    </source>
</evidence>
<feature type="transmembrane region" description="Helical" evidence="1">
    <location>
        <begin position="214"/>
        <end position="234"/>
    </location>
</feature>
<feature type="transmembrane region" description="Helical" evidence="1">
    <location>
        <begin position="79"/>
        <end position="97"/>
    </location>
</feature>
<evidence type="ECO:0000256" key="1">
    <source>
        <dbReference type="SAM" id="Phobius"/>
    </source>
</evidence>
<feature type="transmembrane region" description="Helical" evidence="1">
    <location>
        <begin position="313"/>
        <end position="332"/>
    </location>
</feature>
<evidence type="ECO:0000313" key="3">
    <source>
        <dbReference type="EMBL" id="MFG1370589.1"/>
    </source>
</evidence>
<proteinExistence type="predicted"/>
<dbReference type="Proteomes" id="UP001604002">
    <property type="component" value="Unassembled WGS sequence"/>
</dbReference>